<dbReference type="Gene3D" id="3.40.50.150">
    <property type="entry name" value="Vaccinia Virus protein VP39"/>
    <property type="match status" value="1"/>
</dbReference>
<dbReference type="InterPro" id="IPR029063">
    <property type="entry name" value="SAM-dependent_MTases_sf"/>
</dbReference>
<feature type="compositionally biased region" description="Low complexity" evidence="1">
    <location>
        <begin position="442"/>
        <end position="459"/>
    </location>
</feature>
<feature type="region of interest" description="Disordered" evidence="1">
    <location>
        <begin position="416"/>
        <end position="467"/>
    </location>
</feature>
<dbReference type="SUPFAM" id="SSF53335">
    <property type="entry name" value="S-adenosyl-L-methionine-dependent methyltransferases"/>
    <property type="match status" value="1"/>
</dbReference>
<accession>A0AAD7V3W8</accession>
<dbReference type="Proteomes" id="UP001234581">
    <property type="component" value="Unassembled WGS sequence"/>
</dbReference>
<evidence type="ECO:0000313" key="4">
    <source>
        <dbReference type="Proteomes" id="UP001234581"/>
    </source>
</evidence>
<keyword evidence="4" id="KW-1185">Reference proteome</keyword>
<comment type="caution">
    <text evidence="3">The sequence shown here is derived from an EMBL/GenBank/DDBJ whole genome shotgun (WGS) entry which is preliminary data.</text>
</comment>
<dbReference type="AlphaFoldDB" id="A0AAD7V3W8"/>
<evidence type="ECO:0000313" key="3">
    <source>
        <dbReference type="EMBL" id="KAJ8658863.1"/>
    </source>
</evidence>
<name>A0AAD7V3W8_9FUNG</name>
<dbReference type="CDD" id="cd02440">
    <property type="entry name" value="AdoMet_MTases"/>
    <property type="match status" value="1"/>
</dbReference>
<feature type="region of interest" description="Disordered" evidence="1">
    <location>
        <begin position="1"/>
        <end position="96"/>
    </location>
</feature>
<evidence type="ECO:0000259" key="2">
    <source>
        <dbReference type="Pfam" id="PF13649"/>
    </source>
</evidence>
<dbReference type="RefSeq" id="XP_058343776.1">
    <property type="nucleotide sequence ID" value="XM_058485290.1"/>
</dbReference>
<evidence type="ECO:0000256" key="1">
    <source>
        <dbReference type="SAM" id="MobiDB-lite"/>
    </source>
</evidence>
<dbReference type="InterPro" id="IPR041698">
    <property type="entry name" value="Methyltransf_25"/>
</dbReference>
<dbReference type="GO" id="GO:0008168">
    <property type="term" value="F:methyltransferase activity"/>
    <property type="evidence" value="ECO:0007669"/>
    <property type="project" value="TreeGrafter"/>
</dbReference>
<feature type="compositionally biased region" description="Polar residues" evidence="1">
    <location>
        <begin position="84"/>
        <end position="96"/>
    </location>
</feature>
<dbReference type="GeneID" id="83212658"/>
<dbReference type="PANTHER" id="PTHR43591:SF24">
    <property type="entry name" value="2-METHOXY-6-POLYPRENYL-1,4-BENZOQUINOL METHYLASE, MITOCHONDRIAL"/>
    <property type="match status" value="1"/>
</dbReference>
<sequence>MGNAPSQPPVSDAVSSSLSPRAQQRLSQAPTYMNFFEAAAVAPSAPASRPKKRPSTTSDKSSTRSGSSNSSGRVSNNEKRVPRSTATSISNGQGSVFSEGSSTLLSSLGASTDKQQQQQQQQQQLNKDLKLEYATIDERRYLCDPDARYFLPCDEEESDRLVIMHFMLKYAFGGNFKAPISDILGSPGRHRVLDIGNGPGTWVLEMASDFPNTVIYGIDLVPMFPNTIKPKNAKFLHHNILKDLPFPDNSFDYVHMRLMLCNLTQAQLVHLLSEISRILKPSAFVELVDVEYRVQRPGPLTEALLNKKLYQTMRSHDVDFQLCHQLSTLLMTQGGGFIDVNQDRVTIPLGWGGQLGQIHAQNIETFYQTLHPLIRNATTLPEHPQGMTETVVRQAMLECQKYQSHLNWYTWVGQKPAADPTAAPPTPSTTSNISAGSVVAMSPSSSTSSTTASSNTTSTRGPTNNKRMVMAASGPAIVEETWESINEFIDGYVE</sequence>
<reference evidence="3 4" key="1">
    <citation type="submission" date="2023-03" db="EMBL/GenBank/DDBJ databases">
        <title>Genome sequence of Lichtheimia ornata CBS 291.66.</title>
        <authorList>
            <person name="Mohabir J.T."/>
            <person name="Shea T.P."/>
            <person name="Kurbessoian T."/>
            <person name="Berby B."/>
            <person name="Fontaine J."/>
            <person name="Livny J."/>
            <person name="Gnirke A."/>
            <person name="Stajich J.E."/>
            <person name="Cuomo C.A."/>
        </authorList>
    </citation>
    <scope>NUCLEOTIDE SEQUENCE [LARGE SCALE GENOMIC DNA]</scope>
    <source>
        <strain evidence="3">CBS 291.66</strain>
    </source>
</reference>
<dbReference type="Pfam" id="PF13649">
    <property type="entry name" value="Methyltransf_25"/>
    <property type="match status" value="1"/>
</dbReference>
<feature type="compositionally biased region" description="Low complexity" evidence="1">
    <location>
        <begin position="55"/>
        <end position="75"/>
    </location>
</feature>
<protein>
    <recommendedName>
        <fullName evidence="2">Methyltransferase domain-containing protein</fullName>
    </recommendedName>
</protein>
<organism evidence="3 4">
    <name type="scientific">Lichtheimia ornata</name>
    <dbReference type="NCBI Taxonomy" id="688661"/>
    <lineage>
        <taxon>Eukaryota</taxon>
        <taxon>Fungi</taxon>
        <taxon>Fungi incertae sedis</taxon>
        <taxon>Mucoromycota</taxon>
        <taxon>Mucoromycotina</taxon>
        <taxon>Mucoromycetes</taxon>
        <taxon>Mucorales</taxon>
        <taxon>Lichtheimiaceae</taxon>
        <taxon>Lichtheimia</taxon>
    </lineage>
</organism>
<dbReference type="PANTHER" id="PTHR43591">
    <property type="entry name" value="METHYLTRANSFERASE"/>
    <property type="match status" value="1"/>
</dbReference>
<feature type="domain" description="Methyltransferase" evidence="2">
    <location>
        <begin position="192"/>
        <end position="281"/>
    </location>
</feature>
<proteinExistence type="predicted"/>
<feature type="compositionally biased region" description="Low complexity" evidence="1">
    <location>
        <begin position="38"/>
        <end position="48"/>
    </location>
</feature>
<gene>
    <name evidence="3" type="ORF">O0I10_005245</name>
</gene>
<dbReference type="EMBL" id="JARTCD010000021">
    <property type="protein sequence ID" value="KAJ8658863.1"/>
    <property type="molecule type" value="Genomic_DNA"/>
</dbReference>
<feature type="compositionally biased region" description="Polar residues" evidence="1">
    <location>
        <begin position="13"/>
        <end position="31"/>
    </location>
</feature>